<dbReference type="OrthoDB" id="9803119at2"/>
<keyword evidence="6 10" id="KW-0051">Antiviral defense</keyword>
<sequence>MKRLLNTLYVTTEGARLRKDGETIAVEIDGRVAKRSPAHLLGQIVLFGETSASPDVMHFAAASGISMACLGWSGKLMARIEGPQSGNVLLRRAQHRATADPAAALPVARAIVAAKVANQRAVLRRHLRDYGDAPGTAAVDAAQRRLADAARLALDAPDLDALRGQEGEAGHAYWSVFGRLIRVDDPAFAFAGRNRRPPRDAVNAVLSFLYALVALDTRAACEAHGLDPQMGFLHRDRPGRMSLALDLMEELRAPLADRVALSLINRRQLAARDVQVQETGAVLLTEDGRRTVLQAYHDRKRVELRHAWLDERLPLGLVPQVQAQLLARLLRGDLDAYPAWVW</sequence>
<dbReference type="GO" id="GO:0046872">
    <property type="term" value="F:metal ion binding"/>
    <property type="evidence" value="ECO:0007669"/>
    <property type="project" value="UniProtKB-UniRule"/>
</dbReference>
<comment type="function">
    <text evidence="10">CRISPR (clustered regularly interspaced short palindromic repeat), is an adaptive immune system that provides protection against mobile genetic elements (viruses, transposable elements and conjugative plasmids). CRISPR clusters contain spacers, sequences complementary to antecedent mobile elements, and target invading nucleic acids. CRISPR clusters are transcribed and processed into CRISPR RNA (crRNA). Acts as a dsDNA endonuclease. Involved in the integration of spacer DNA into the CRISPR cassette.</text>
</comment>
<dbReference type="InterPro" id="IPR002729">
    <property type="entry name" value="CRISPR-assoc_Cas1"/>
</dbReference>
<dbReference type="NCBIfam" id="TIGR03640">
    <property type="entry name" value="cas1_DVULG"/>
    <property type="match status" value="1"/>
</dbReference>
<dbReference type="Gene3D" id="3.100.10.20">
    <property type="entry name" value="CRISPR-associated endonuclease Cas1, N-terminal domain"/>
    <property type="match status" value="1"/>
</dbReference>
<dbReference type="InterPro" id="IPR019856">
    <property type="entry name" value="CRISPR-assoc_Cas1_DVULG"/>
</dbReference>
<feature type="binding site" evidence="10">
    <location>
        <position position="166"/>
    </location>
    <ligand>
        <name>Mn(2+)</name>
        <dbReference type="ChEBI" id="CHEBI:29035"/>
    </ligand>
</feature>
<dbReference type="STRING" id="935700.jaqu_01440"/>
<comment type="cofactor">
    <cofactor evidence="10">
        <name>Mg(2+)</name>
        <dbReference type="ChEBI" id="CHEBI:18420"/>
    </cofactor>
    <cofactor evidence="10">
        <name>Mn(2+)</name>
        <dbReference type="ChEBI" id="CHEBI:29035"/>
    </cofactor>
</comment>
<dbReference type="RefSeq" id="WP_043917008.1">
    <property type="nucleotide sequence ID" value="NZ_FZPF01000016.1"/>
</dbReference>
<evidence type="ECO:0000256" key="10">
    <source>
        <dbReference type="HAMAP-Rule" id="MF_01470"/>
    </source>
</evidence>
<evidence type="ECO:0000256" key="9">
    <source>
        <dbReference type="ARBA" id="ARBA00038592"/>
    </source>
</evidence>
<dbReference type="GO" id="GO:0004520">
    <property type="term" value="F:DNA endonuclease activity"/>
    <property type="evidence" value="ECO:0007669"/>
    <property type="project" value="InterPro"/>
</dbReference>
<dbReference type="PANTHER" id="PTHR34353:SF2">
    <property type="entry name" value="CRISPR-ASSOCIATED ENDONUCLEASE CAS1 1"/>
    <property type="match status" value="1"/>
</dbReference>
<dbReference type="GO" id="GO:0051607">
    <property type="term" value="P:defense response to virus"/>
    <property type="evidence" value="ECO:0007669"/>
    <property type="project" value="UniProtKB-UniRule"/>
</dbReference>
<keyword evidence="1 10" id="KW-0540">Nuclease</keyword>
<evidence type="ECO:0000256" key="4">
    <source>
        <dbReference type="ARBA" id="ARBA00022801"/>
    </source>
</evidence>
<evidence type="ECO:0000313" key="11">
    <source>
        <dbReference type="EMBL" id="KIT18124.1"/>
    </source>
</evidence>
<dbReference type="AlphaFoldDB" id="A0A0D1EKJ9"/>
<dbReference type="InterPro" id="IPR050646">
    <property type="entry name" value="Cas1"/>
</dbReference>
<keyword evidence="7 10" id="KW-0238">DNA-binding</keyword>
<comment type="similarity">
    <text evidence="10">Belongs to the CRISPR-associated endonuclease Cas1 family.</text>
</comment>
<keyword evidence="2 10" id="KW-0479">Metal-binding</keyword>
<dbReference type="NCBIfam" id="TIGR00287">
    <property type="entry name" value="cas1"/>
    <property type="match status" value="1"/>
</dbReference>
<feature type="binding site" evidence="10">
    <location>
        <position position="249"/>
    </location>
    <ligand>
        <name>Mn(2+)</name>
        <dbReference type="ChEBI" id="CHEBI:29035"/>
    </ligand>
</feature>
<gene>
    <name evidence="11" type="primary">cas4-cas1</name>
    <name evidence="10" type="synonym">cas1</name>
    <name evidence="11" type="ORF">jaqu_01440</name>
</gene>
<dbReference type="Pfam" id="PF01867">
    <property type="entry name" value="Cas_Cas1"/>
    <property type="match status" value="1"/>
</dbReference>
<dbReference type="Gene3D" id="1.20.120.920">
    <property type="entry name" value="CRISPR-associated endonuclease Cas1, C-terminal domain"/>
    <property type="match status" value="1"/>
</dbReference>
<evidence type="ECO:0000256" key="7">
    <source>
        <dbReference type="ARBA" id="ARBA00023125"/>
    </source>
</evidence>
<name>A0A0D1EKJ9_9RHOB</name>
<keyword evidence="3 10" id="KW-0255">Endonuclease</keyword>
<dbReference type="GO" id="GO:0043571">
    <property type="term" value="P:maintenance of CRISPR repeat elements"/>
    <property type="evidence" value="ECO:0007669"/>
    <property type="project" value="UniProtKB-UniRule"/>
</dbReference>
<keyword evidence="8 10" id="KW-0464">Manganese</keyword>
<evidence type="ECO:0000313" key="12">
    <source>
        <dbReference type="Proteomes" id="UP000032232"/>
    </source>
</evidence>
<evidence type="ECO:0000256" key="5">
    <source>
        <dbReference type="ARBA" id="ARBA00022842"/>
    </source>
</evidence>
<dbReference type="PATRIC" id="fig|935700.4.peg.162"/>
<evidence type="ECO:0000256" key="1">
    <source>
        <dbReference type="ARBA" id="ARBA00022722"/>
    </source>
</evidence>
<evidence type="ECO:0000256" key="6">
    <source>
        <dbReference type="ARBA" id="ARBA00023118"/>
    </source>
</evidence>
<dbReference type="HAMAP" id="MF_01470">
    <property type="entry name" value="Cas1"/>
    <property type="match status" value="1"/>
</dbReference>
<keyword evidence="4 10" id="KW-0378">Hydrolase</keyword>
<dbReference type="GO" id="GO:0003677">
    <property type="term" value="F:DNA binding"/>
    <property type="evidence" value="ECO:0007669"/>
    <property type="project" value="UniProtKB-KW"/>
</dbReference>
<dbReference type="Proteomes" id="UP000032232">
    <property type="component" value="Unassembled WGS sequence"/>
</dbReference>
<reference evidence="11 12" key="1">
    <citation type="submission" date="2015-02" db="EMBL/GenBank/DDBJ databases">
        <title>Genome Sequence of Jannaschia aquimarina DSM28248, a member of the Roseobacter clade.</title>
        <authorList>
            <person name="Voget S."/>
            <person name="Daniel R."/>
        </authorList>
    </citation>
    <scope>NUCLEOTIDE SEQUENCE [LARGE SCALE GENOMIC DNA]</scope>
    <source>
        <strain evidence="11 12">GSW-M26</strain>
    </source>
</reference>
<comment type="caution">
    <text evidence="11">The sequence shown here is derived from an EMBL/GenBank/DDBJ whole genome shotgun (WGS) entry which is preliminary data.</text>
</comment>
<accession>A0A0D1EKJ9</accession>
<dbReference type="EMBL" id="JYFE01000004">
    <property type="protein sequence ID" value="KIT18124.1"/>
    <property type="molecule type" value="Genomic_DNA"/>
</dbReference>
<organism evidence="11 12">
    <name type="scientific">Jannaschia aquimarina</name>
    <dbReference type="NCBI Taxonomy" id="935700"/>
    <lineage>
        <taxon>Bacteria</taxon>
        <taxon>Pseudomonadati</taxon>
        <taxon>Pseudomonadota</taxon>
        <taxon>Alphaproteobacteria</taxon>
        <taxon>Rhodobacterales</taxon>
        <taxon>Roseobacteraceae</taxon>
        <taxon>Jannaschia</taxon>
    </lineage>
</organism>
<dbReference type="EC" id="3.1.-.-" evidence="10"/>
<evidence type="ECO:0000256" key="2">
    <source>
        <dbReference type="ARBA" id="ARBA00022723"/>
    </source>
</evidence>
<dbReference type="GO" id="GO:0016787">
    <property type="term" value="F:hydrolase activity"/>
    <property type="evidence" value="ECO:0007669"/>
    <property type="project" value="UniProtKB-KW"/>
</dbReference>
<comment type="subunit">
    <text evidence="9 10">Homodimer, forms a heterotetramer with a Cas2 homodimer.</text>
</comment>
<keyword evidence="12" id="KW-1185">Reference proteome</keyword>
<proteinExistence type="inferred from homology"/>
<keyword evidence="5 10" id="KW-0460">Magnesium</keyword>
<dbReference type="InterPro" id="IPR042211">
    <property type="entry name" value="CRISPR-assoc_Cas1_N"/>
</dbReference>
<feature type="binding site" evidence="10">
    <location>
        <position position="234"/>
    </location>
    <ligand>
        <name>Mn(2+)</name>
        <dbReference type="ChEBI" id="CHEBI:29035"/>
    </ligand>
</feature>
<dbReference type="InterPro" id="IPR042206">
    <property type="entry name" value="CRISPR-assoc_Cas1_C"/>
</dbReference>
<evidence type="ECO:0000256" key="8">
    <source>
        <dbReference type="ARBA" id="ARBA00023211"/>
    </source>
</evidence>
<dbReference type="PANTHER" id="PTHR34353">
    <property type="entry name" value="CRISPR-ASSOCIATED ENDONUCLEASE CAS1 1"/>
    <property type="match status" value="1"/>
</dbReference>
<evidence type="ECO:0000256" key="3">
    <source>
        <dbReference type="ARBA" id="ARBA00022759"/>
    </source>
</evidence>
<protein>
    <recommendedName>
        <fullName evidence="10">CRISPR-associated endonuclease Cas1</fullName>
        <ecNumber evidence="10">3.1.-.-</ecNumber>
    </recommendedName>
</protein>